<dbReference type="Pfam" id="PF05729">
    <property type="entry name" value="NACHT"/>
    <property type="match status" value="1"/>
</dbReference>
<dbReference type="Proteomes" id="UP000544095">
    <property type="component" value="Unassembled WGS sequence"/>
</dbReference>
<feature type="compositionally biased region" description="Acidic residues" evidence="1">
    <location>
        <begin position="653"/>
        <end position="662"/>
    </location>
</feature>
<sequence length="1128" mass="126500">MITISIARGNVDPSQSEDLDGSHLFDVNITRDDGTSHANTSIAIRPLLLLATGAPGHIEPPWGGDWVSEHVQDMMRALKAQMNSPSDFYAEKVVVRVAEQPWFNNNNSEDHNTEDHMPMQRVLWEFLERLEVWEPSMRPMEVSVVQTLATGTPKLLDQGEKENEAAGPENEGQRRVLVLSCRAPGRSTHTSELSRPVSRTIFQAAGDSTNAIFVRPGSFRALKAELESHPKGHFTAIHLDMLLVHKRPRKSEPGTHRIYFQFVNQNKSEVIEEDLKAVDKVAALLLLHGVQDVIIAPCPHARSAVETAATVLLSSGIRTVATLAYHITESDVEVFLRSLYAGYIHEKLPLEEAARTARRHLRGIEGDEKPICDFVALTYVNPEWLPSSSLGVDDQSLTQEQSYPSSLYGRDHDIVHIESILLLGKPLPLLIYGMAGIGKTALLDHLCTWWKASGMIEDAIHISLSPSEPFNKDNMLQELQRHFVPKPSQDSDTSSLYEILESHKCLIVIDDLDSANFNRQQGQFMNLTSKLSKSGALVILASRKRERWLSKVKVYRLSGLRTRPATLLVMDPEFRDRVTDDDDPASPETTAKTKTQEERDCLEAVVEMVNGNPQAIEIMTQSGLYWSRAPKGVYCFLLGLRSNSHSVPPAEFETSDSEDESEQPSSRTRLEGVYENIRSMDWGDGFLPILLAPFMGVLPTKDFLTIFCIWSTRVAKVLGKSASTRLVRAALDSDLPYRDNTGLTEEARVSIETLLNVDKVAKPEEDLALSGSSVLFHQGVEFSEPPSPGDSFLTTMCDRVKDRLVDGGMLEEFTEVPDSLIPADRGIMRLNPLASLLLRQHPVYKSNSFSLQSTVNEAFVLYYCYRGKKWPWDCWEDHREWGVVDAEIELEFDNFASACMTGLLHIDLDIIHLMGLMRIAAVLEHGAGDKFYYRKTILAQVWTVALAKTLTELKKLQDEGRSRQTEIYMLLLTAMYFSSELGRFHDLDRESDKVAKYKSLIAQFAVLASKMVPESIEVKAKKHKLSGRKELERLAGLAVDPDQDILYSVRGQVRRVFVWISSPFETSSFVGPATTRSVSVDVDLATVLSFSIEVRRHMSLVNNAEEAAERDDWAMADEALNKALEREL</sequence>
<keyword evidence="4" id="KW-1185">Reference proteome</keyword>
<evidence type="ECO:0000313" key="4">
    <source>
        <dbReference type="Proteomes" id="UP000544095"/>
    </source>
</evidence>
<reference evidence="3 4" key="1">
    <citation type="submission" date="2020-05" db="EMBL/GenBank/DDBJ databases">
        <title>Identification and distribution of gene clusters putatively required for synthesis of sphingolipid metabolism inhibitors in phylogenetically diverse species of the filamentous fungus Fusarium.</title>
        <authorList>
            <person name="Kim H.-S."/>
            <person name="Busman M."/>
            <person name="Brown D.W."/>
            <person name="Divon H."/>
            <person name="Uhlig S."/>
            <person name="Proctor R.H."/>
        </authorList>
    </citation>
    <scope>NUCLEOTIDE SEQUENCE [LARGE SCALE GENOMIC DNA]</scope>
    <source>
        <strain evidence="3 4">NRRL 25211</strain>
    </source>
</reference>
<gene>
    <name evidence="3" type="ORF">FPANT_5193</name>
</gene>
<feature type="domain" description="NACHT" evidence="2">
    <location>
        <begin position="429"/>
        <end position="547"/>
    </location>
</feature>
<name>A0A8H5PB14_9HYPO</name>
<dbReference type="InterPro" id="IPR007111">
    <property type="entry name" value="NACHT_NTPase"/>
</dbReference>
<dbReference type="InterPro" id="IPR027417">
    <property type="entry name" value="P-loop_NTPase"/>
</dbReference>
<proteinExistence type="predicted"/>
<evidence type="ECO:0000256" key="1">
    <source>
        <dbReference type="SAM" id="MobiDB-lite"/>
    </source>
</evidence>
<dbReference type="EMBL" id="JAAOAR010000244">
    <property type="protein sequence ID" value="KAF5593263.1"/>
    <property type="molecule type" value="Genomic_DNA"/>
</dbReference>
<comment type="caution">
    <text evidence="3">The sequence shown here is derived from an EMBL/GenBank/DDBJ whole genome shotgun (WGS) entry which is preliminary data.</text>
</comment>
<organism evidence="3 4">
    <name type="scientific">Fusarium pseudoanthophilum</name>
    <dbReference type="NCBI Taxonomy" id="48495"/>
    <lineage>
        <taxon>Eukaryota</taxon>
        <taxon>Fungi</taxon>
        <taxon>Dikarya</taxon>
        <taxon>Ascomycota</taxon>
        <taxon>Pezizomycotina</taxon>
        <taxon>Sordariomycetes</taxon>
        <taxon>Hypocreomycetidae</taxon>
        <taxon>Hypocreales</taxon>
        <taxon>Nectriaceae</taxon>
        <taxon>Fusarium</taxon>
        <taxon>Fusarium fujikuroi species complex</taxon>
    </lineage>
</organism>
<evidence type="ECO:0000313" key="3">
    <source>
        <dbReference type="EMBL" id="KAF5593263.1"/>
    </source>
</evidence>
<accession>A0A8H5PB14</accession>
<dbReference type="SUPFAM" id="SSF52540">
    <property type="entry name" value="P-loop containing nucleoside triphosphate hydrolases"/>
    <property type="match status" value="1"/>
</dbReference>
<feature type="region of interest" description="Disordered" evidence="1">
    <location>
        <begin position="574"/>
        <end position="597"/>
    </location>
</feature>
<dbReference type="AlphaFoldDB" id="A0A8H5PB14"/>
<protein>
    <recommendedName>
        <fullName evidence="2">NACHT domain-containing protein</fullName>
    </recommendedName>
</protein>
<evidence type="ECO:0000259" key="2">
    <source>
        <dbReference type="Pfam" id="PF05729"/>
    </source>
</evidence>
<dbReference type="Gene3D" id="3.40.50.300">
    <property type="entry name" value="P-loop containing nucleotide triphosphate hydrolases"/>
    <property type="match status" value="1"/>
</dbReference>
<feature type="region of interest" description="Disordered" evidence="1">
    <location>
        <begin position="646"/>
        <end position="668"/>
    </location>
</feature>